<evidence type="ECO:0000313" key="1">
    <source>
        <dbReference type="EMBL" id="KAE9589552.1"/>
    </source>
</evidence>
<accession>A0A6A4NJ95</accession>
<gene>
    <name evidence="1" type="ORF">Lalb_Chr21g0310211</name>
</gene>
<dbReference type="AlphaFoldDB" id="A0A6A4NJ95"/>
<dbReference type="EMBL" id="WOCE01000021">
    <property type="protein sequence ID" value="KAE9589552.1"/>
    <property type="molecule type" value="Genomic_DNA"/>
</dbReference>
<protein>
    <submittedName>
        <fullName evidence="1">Uncharacterized protein</fullName>
    </submittedName>
</protein>
<sequence>MSIFKFLIQRICICLVKVGIPKFVNGIRKGVESHVAKLENM</sequence>
<dbReference type="Proteomes" id="UP000447434">
    <property type="component" value="Chromosome 21"/>
</dbReference>
<evidence type="ECO:0000313" key="2">
    <source>
        <dbReference type="Proteomes" id="UP000447434"/>
    </source>
</evidence>
<name>A0A6A4NJ95_LUPAL</name>
<keyword evidence="2" id="KW-1185">Reference proteome</keyword>
<comment type="caution">
    <text evidence="1">The sequence shown here is derived from an EMBL/GenBank/DDBJ whole genome shotgun (WGS) entry which is preliminary data.</text>
</comment>
<reference evidence="2" key="1">
    <citation type="journal article" date="2020" name="Nat. Commun.">
        <title>Genome sequence of the cluster root forming white lupin.</title>
        <authorList>
            <person name="Hufnagel B."/>
            <person name="Marques A."/>
            <person name="Soriano A."/>
            <person name="Marques L."/>
            <person name="Divol F."/>
            <person name="Doumas P."/>
            <person name="Sallet E."/>
            <person name="Mancinotti D."/>
            <person name="Carrere S."/>
            <person name="Marande W."/>
            <person name="Arribat S."/>
            <person name="Keller J."/>
            <person name="Huneau C."/>
            <person name="Blein T."/>
            <person name="Aime D."/>
            <person name="Laguerre M."/>
            <person name="Taylor J."/>
            <person name="Schubert V."/>
            <person name="Nelson M."/>
            <person name="Geu-Flores F."/>
            <person name="Crespi M."/>
            <person name="Gallardo-Guerrero K."/>
            <person name="Delaux P.-M."/>
            <person name="Salse J."/>
            <person name="Berges H."/>
            <person name="Guyot R."/>
            <person name="Gouzy J."/>
            <person name="Peret B."/>
        </authorList>
    </citation>
    <scope>NUCLEOTIDE SEQUENCE [LARGE SCALE GENOMIC DNA]</scope>
    <source>
        <strain evidence="2">cv. Amiga</strain>
    </source>
</reference>
<proteinExistence type="predicted"/>
<organism evidence="1 2">
    <name type="scientific">Lupinus albus</name>
    <name type="common">White lupine</name>
    <name type="synonym">Lupinus termis</name>
    <dbReference type="NCBI Taxonomy" id="3870"/>
    <lineage>
        <taxon>Eukaryota</taxon>
        <taxon>Viridiplantae</taxon>
        <taxon>Streptophyta</taxon>
        <taxon>Embryophyta</taxon>
        <taxon>Tracheophyta</taxon>
        <taxon>Spermatophyta</taxon>
        <taxon>Magnoliopsida</taxon>
        <taxon>eudicotyledons</taxon>
        <taxon>Gunneridae</taxon>
        <taxon>Pentapetalae</taxon>
        <taxon>rosids</taxon>
        <taxon>fabids</taxon>
        <taxon>Fabales</taxon>
        <taxon>Fabaceae</taxon>
        <taxon>Papilionoideae</taxon>
        <taxon>50 kb inversion clade</taxon>
        <taxon>genistoids sensu lato</taxon>
        <taxon>core genistoids</taxon>
        <taxon>Genisteae</taxon>
        <taxon>Lupinus</taxon>
    </lineage>
</organism>
<dbReference type="OrthoDB" id="18595at2759"/>